<dbReference type="GO" id="GO:0030527">
    <property type="term" value="F:structural constituent of chromatin"/>
    <property type="evidence" value="ECO:0007669"/>
    <property type="project" value="InterPro"/>
</dbReference>
<dbReference type="GO" id="GO:0000786">
    <property type="term" value="C:nucleosome"/>
    <property type="evidence" value="ECO:0007669"/>
    <property type="project" value="InterPro"/>
</dbReference>
<gene>
    <name evidence="7" type="ORF">PFFVO_04206</name>
</gene>
<dbReference type="GO" id="GO:0003677">
    <property type="term" value="F:DNA binding"/>
    <property type="evidence" value="ECO:0007669"/>
    <property type="project" value="UniProtKB-KW"/>
</dbReference>
<dbReference type="CDD" id="cd22911">
    <property type="entry name" value="HFD_H3"/>
    <property type="match status" value="1"/>
</dbReference>
<evidence type="ECO:0000256" key="3">
    <source>
        <dbReference type="ARBA" id="ARBA00023125"/>
    </source>
</evidence>
<dbReference type="Pfam" id="PF00125">
    <property type="entry name" value="Histone"/>
    <property type="match status" value="1"/>
</dbReference>
<comment type="subcellular location">
    <subcellularLocation>
        <location evidence="1">Nucleus</location>
    </subcellularLocation>
</comment>
<evidence type="ECO:0000256" key="2">
    <source>
        <dbReference type="ARBA" id="ARBA00010343"/>
    </source>
</evidence>
<dbReference type="GO" id="GO:0005634">
    <property type="term" value="C:nucleus"/>
    <property type="evidence" value="ECO:0007669"/>
    <property type="project" value="UniProtKB-SubCell"/>
</dbReference>
<comment type="similarity">
    <text evidence="2">Belongs to the histone H3 family.</text>
</comment>
<sequence length="170" mass="19628">MVRTKKNIPNHNPLNAFNRDKSFKTNKTLPNRTVHHGISSKTTNINRPSVNRGGINEVAQKNLHRTNIRKPHRYRPGVLALKEIRAYQASTQLLIPKIPFVRVVKEITRLFELPDEQFRYTPEALLALQTASEAYLVSLFEDAYLCSLHANRVTLMPKDIHLARRIRGRD</sequence>
<dbReference type="InterPro" id="IPR007125">
    <property type="entry name" value="H2A/H2B/H3"/>
</dbReference>
<dbReference type="SMART" id="SM00428">
    <property type="entry name" value="H3"/>
    <property type="match status" value="1"/>
</dbReference>
<dbReference type="GO" id="GO:0046982">
    <property type="term" value="F:protein heterodimerization activity"/>
    <property type="evidence" value="ECO:0007669"/>
    <property type="project" value="InterPro"/>
</dbReference>
<evidence type="ECO:0000313" key="8">
    <source>
        <dbReference type="Proteomes" id="UP000030690"/>
    </source>
</evidence>
<name>A0A024V271_PLAFA</name>
<dbReference type="InterPro" id="IPR009072">
    <property type="entry name" value="Histone-fold"/>
</dbReference>
<reference evidence="7 8" key="2">
    <citation type="submission" date="2013-02" db="EMBL/GenBank/DDBJ databases">
        <title>The Genome Sequence of Plasmodium falciparum Vietnam Oak-Knoll (FVO).</title>
        <authorList>
            <consortium name="The Broad Institute Genome Sequencing Platform"/>
            <consortium name="The Broad Institute Genome Sequencing Center for Infectious Disease"/>
            <person name="Neafsey D."/>
            <person name="Cheeseman I."/>
            <person name="Volkman S."/>
            <person name="Adams J."/>
            <person name="Walker B."/>
            <person name="Young S.K."/>
            <person name="Zeng Q."/>
            <person name="Gargeya S."/>
            <person name="Fitzgerald M."/>
            <person name="Haas B."/>
            <person name="Abouelleil A."/>
            <person name="Alvarado L."/>
            <person name="Arachchi H.M."/>
            <person name="Berlin A.M."/>
            <person name="Chapman S.B."/>
            <person name="Dewar J."/>
            <person name="Goldberg J."/>
            <person name="Griggs A."/>
            <person name="Gujja S."/>
            <person name="Hansen M."/>
            <person name="Howarth C."/>
            <person name="Imamovic A."/>
            <person name="Larimer J."/>
            <person name="McCowan C."/>
            <person name="Murphy C."/>
            <person name="Neiman D."/>
            <person name="Pearson M."/>
            <person name="Priest M."/>
            <person name="Roberts A."/>
            <person name="Saif S."/>
            <person name="Shea T."/>
            <person name="Sisk P."/>
            <person name="Sykes S."/>
            <person name="Wortman J."/>
            <person name="Nusbaum C."/>
            <person name="Birren B."/>
        </authorList>
    </citation>
    <scope>NUCLEOTIDE SEQUENCE [LARGE SCALE GENOMIC DNA]</scope>
    <source>
        <strain evidence="8">Vietnam Oak-Knoll (FVO)</strain>
    </source>
</reference>
<feature type="domain" description="Core Histone H2A/H2B/H3" evidence="6">
    <location>
        <begin position="76"/>
        <end position="166"/>
    </location>
</feature>
<keyword evidence="4" id="KW-0539">Nucleus</keyword>
<dbReference type="EMBL" id="KI925136">
    <property type="protein sequence ID" value="ETW16941.1"/>
    <property type="molecule type" value="Genomic_DNA"/>
</dbReference>
<evidence type="ECO:0000256" key="1">
    <source>
        <dbReference type="ARBA" id="ARBA00004123"/>
    </source>
</evidence>
<dbReference type="FunFam" id="1.10.20.10:FF:000088">
    <property type="entry name" value="Histone H3-like centromeric protein CSE4"/>
    <property type="match status" value="1"/>
</dbReference>
<organism evidence="7 8">
    <name type="scientific">Plasmodium falciparum Vietnam Oak-Knoll</name>
    <name type="common">FVO</name>
    <dbReference type="NCBI Taxonomy" id="1036723"/>
    <lineage>
        <taxon>Eukaryota</taxon>
        <taxon>Sar</taxon>
        <taxon>Alveolata</taxon>
        <taxon>Apicomplexa</taxon>
        <taxon>Aconoidasida</taxon>
        <taxon>Haemosporida</taxon>
        <taxon>Plasmodiidae</taxon>
        <taxon>Plasmodium</taxon>
        <taxon>Plasmodium (Laverania)</taxon>
    </lineage>
</organism>
<dbReference type="Proteomes" id="UP000030690">
    <property type="component" value="Unassembled WGS sequence"/>
</dbReference>
<keyword evidence="3" id="KW-0238">DNA-binding</keyword>
<dbReference type="PRINTS" id="PR00622">
    <property type="entry name" value="HISTONEH3"/>
</dbReference>
<evidence type="ECO:0000256" key="5">
    <source>
        <dbReference type="SAM" id="MobiDB-lite"/>
    </source>
</evidence>
<feature type="region of interest" description="Disordered" evidence="5">
    <location>
        <begin position="1"/>
        <end position="52"/>
    </location>
</feature>
<evidence type="ECO:0000256" key="4">
    <source>
        <dbReference type="ARBA" id="ARBA00023242"/>
    </source>
</evidence>
<proteinExistence type="inferred from homology"/>
<reference evidence="7 8" key="1">
    <citation type="submission" date="2013-02" db="EMBL/GenBank/DDBJ databases">
        <title>The Genome Annotation of Plasmodium falciparum Vietnam Oak-Knoll (FVO).</title>
        <authorList>
            <consortium name="The Broad Institute Genome Sequencing Platform"/>
            <consortium name="The Broad Institute Genome Sequencing Center for Infectious Disease"/>
            <person name="Neafsey D."/>
            <person name="Hoffman S."/>
            <person name="Volkman S."/>
            <person name="Rosenthal P."/>
            <person name="Walker B."/>
            <person name="Young S.K."/>
            <person name="Zeng Q."/>
            <person name="Gargeya S."/>
            <person name="Fitzgerald M."/>
            <person name="Haas B."/>
            <person name="Abouelleil A."/>
            <person name="Allen A.W."/>
            <person name="Alvarado L."/>
            <person name="Arachchi H.M."/>
            <person name="Berlin A.M."/>
            <person name="Chapman S.B."/>
            <person name="Gainer-Dewar J."/>
            <person name="Goldberg J."/>
            <person name="Griggs A."/>
            <person name="Gujja S."/>
            <person name="Hansen M."/>
            <person name="Howarth C."/>
            <person name="Imamovic A."/>
            <person name="Ireland A."/>
            <person name="Larimer J."/>
            <person name="McCowan C."/>
            <person name="Murphy C."/>
            <person name="Pearson M."/>
            <person name="Poon T.W."/>
            <person name="Priest M."/>
            <person name="Roberts A."/>
            <person name="Saif S."/>
            <person name="Shea T."/>
            <person name="Sisk P."/>
            <person name="Sykes S."/>
            <person name="Wortman J."/>
            <person name="Nusbaum C."/>
            <person name="Birren B."/>
        </authorList>
    </citation>
    <scope>NUCLEOTIDE SEQUENCE [LARGE SCALE GENOMIC DNA]</scope>
    <source>
        <strain evidence="8">Vietnam Oak-Knoll (FVO)</strain>
    </source>
</reference>
<feature type="compositionally biased region" description="Polar residues" evidence="5">
    <location>
        <begin position="39"/>
        <end position="49"/>
    </location>
</feature>
<dbReference type="OrthoDB" id="4025405at2759"/>
<dbReference type="SMR" id="A0A024V271"/>
<dbReference type="AlphaFoldDB" id="A0A024V271"/>
<dbReference type="InterPro" id="IPR000164">
    <property type="entry name" value="Histone_H3/CENP-A"/>
</dbReference>
<evidence type="ECO:0000313" key="7">
    <source>
        <dbReference type="EMBL" id="ETW16941.1"/>
    </source>
</evidence>
<dbReference type="PANTHER" id="PTHR45810">
    <property type="entry name" value="HISTONE H3.2"/>
    <property type="match status" value="1"/>
</dbReference>
<protein>
    <recommendedName>
        <fullName evidence="6">Core Histone H2A/H2B/H3 domain-containing protein</fullName>
    </recommendedName>
</protein>
<dbReference type="Gene3D" id="1.10.20.10">
    <property type="entry name" value="Histone, subunit A"/>
    <property type="match status" value="1"/>
</dbReference>
<accession>A0A024V271</accession>
<dbReference type="SUPFAM" id="SSF47113">
    <property type="entry name" value="Histone-fold"/>
    <property type="match status" value="1"/>
</dbReference>
<evidence type="ECO:0000259" key="6">
    <source>
        <dbReference type="Pfam" id="PF00125"/>
    </source>
</evidence>